<feature type="region of interest" description="Disordered" evidence="6">
    <location>
        <begin position="634"/>
        <end position="653"/>
    </location>
</feature>
<dbReference type="EMBL" id="NAJN01000057">
    <property type="protein sequence ID" value="TKA80473.1"/>
    <property type="molecule type" value="Genomic_DNA"/>
</dbReference>
<dbReference type="STRING" id="331657.A0A4U0XXW9"/>
<dbReference type="CDD" id="cd02181">
    <property type="entry name" value="GH16_fungal_Lam16A_glucanase"/>
    <property type="match status" value="1"/>
</dbReference>
<feature type="compositionally biased region" description="Basic residues" evidence="6">
    <location>
        <begin position="634"/>
        <end position="644"/>
    </location>
</feature>
<evidence type="ECO:0000256" key="6">
    <source>
        <dbReference type="SAM" id="MobiDB-lite"/>
    </source>
</evidence>
<evidence type="ECO:0000256" key="5">
    <source>
        <dbReference type="ARBA" id="ARBA00023295"/>
    </source>
</evidence>
<reference evidence="9 10" key="1">
    <citation type="submission" date="2017-03" db="EMBL/GenBank/DDBJ databases">
        <title>Genomes of endolithic fungi from Antarctica.</title>
        <authorList>
            <person name="Coleine C."/>
            <person name="Masonjones S."/>
            <person name="Stajich J.E."/>
        </authorList>
    </citation>
    <scope>NUCLEOTIDE SEQUENCE [LARGE SCALE GENOMIC DNA]</scope>
    <source>
        <strain evidence="9 10">CCFEE 5187</strain>
    </source>
</reference>
<dbReference type="AlphaFoldDB" id="A0A4U0XXW9"/>
<name>A0A4U0XXW9_9PEZI</name>
<evidence type="ECO:0000259" key="8">
    <source>
        <dbReference type="PROSITE" id="PS51762"/>
    </source>
</evidence>
<sequence length="653" mass="71726">MFTFTVTPSKMFTSYTLLICLVLARLGTAAYVLQDDYSPANFFSMFTFFTDADPTAGFVSYVNQATAQSSGLINSTATSVYMGVDHTNVTPNGRPSVRITSTKSYNSGLIILDLNHMPGGICGTWPAFWTFGPNWPNSGEIDIIEVVSTVDSYNCTITNNNAFSGSISTTNCSVTAVGQAANVGCGITTTDTLTYGTGFNANGGGVYATEWTGTFISVYFFPRGSIPADITNGNPVPSGWGRPVAQFQGNCDIARKFVNQQIVFDTTFCGSWAGTVWANDATCAPKASTCAAYVQNNPADFTNAYWAINSLRLFIDDLICRSLYHHFIYHHFEDHHFNGLHFNDHGSGSGSPGIYYYQDDLRGLFLFHELCRGVIFYFFNDFHNLSHNPHLFCECCERGWAVYQLHYALDYNERREPPDHDELHNALDHNVCCRFGGERRSSAGNEVYDVLHALHYDGSSRVGSECRRRAGHQLCDALDHNVCCRFGGERRSSAGNKVYDVLHALHYDGSSRVGGERGRSPSNEVYYVFHYNELDDSFHHNDPWRTSISSVTGAGAATNAPVASSTLLSSSSSTTTTNAAAPASTSSDTASTSASANPNSRPSNVDDRTRFEWSWAGPGRDRFAQASSSRIQKRHAQHKRRHGVQKIQAGLGF</sequence>
<dbReference type="InterPro" id="IPR050546">
    <property type="entry name" value="Glycosyl_Hydrlase_16"/>
</dbReference>
<dbReference type="SUPFAM" id="SSF49899">
    <property type="entry name" value="Concanavalin A-like lectins/glucanases"/>
    <property type="match status" value="1"/>
</dbReference>
<dbReference type="GO" id="GO:0052861">
    <property type="term" value="F:endo-1,3(4)-beta-glucanase activity"/>
    <property type="evidence" value="ECO:0007669"/>
    <property type="project" value="UniProtKB-EC"/>
</dbReference>
<comment type="catalytic activity">
    <reaction evidence="1">
        <text>Endohydrolysis of (1-&gt;3)- or (1-&gt;4)-linkages in beta-D-glucans when the glucose residue whose reducing group is involved in the linkage to be hydrolyzed is itself substituted at C-3.</text>
        <dbReference type="EC" id="3.2.1.6"/>
    </reaction>
</comment>
<dbReference type="Pfam" id="PF26113">
    <property type="entry name" value="GH16_XgeA"/>
    <property type="match status" value="1"/>
</dbReference>
<dbReference type="GO" id="GO:0009251">
    <property type="term" value="P:glucan catabolic process"/>
    <property type="evidence" value="ECO:0007669"/>
    <property type="project" value="TreeGrafter"/>
</dbReference>
<dbReference type="EC" id="3.2.1.6" evidence="3"/>
<dbReference type="OrthoDB" id="192832at2759"/>
<evidence type="ECO:0000313" key="9">
    <source>
        <dbReference type="EMBL" id="TKA80473.1"/>
    </source>
</evidence>
<gene>
    <name evidence="9" type="ORF">B0A49_00857</name>
</gene>
<feature type="chain" id="PRO_5020702375" description="endo-1,3(4)-beta-glucanase" evidence="7">
    <location>
        <begin position="30"/>
        <end position="653"/>
    </location>
</feature>
<accession>A0A4U0XXW9</accession>
<comment type="caution">
    <text evidence="9">The sequence shown here is derived from an EMBL/GenBank/DDBJ whole genome shotgun (WGS) entry which is preliminary data.</text>
</comment>
<protein>
    <recommendedName>
        <fullName evidence="3">endo-1,3(4)-beta-glucanase</fullName>
        <ecNumber evidence="3">3.2.1.6</ecNumber>
    </recommendedName>
</protein>
<feature type="signal peptide" evidence="7">
    <location>
        <begin position="1"/>
        <end position="29"/>
    </location>
</feature>
<proteinExistence type="inferred from homology"/>
<dbReference type="PROSITE" id="PS51762">
    <property type="entry name" value="GH16_2"/>
    <property type="match status" value="1"/>
</dbReference>
<dbReference type="InterPro" id="IPR000757">
    <property type="entry name" value="Beta-glucanase-like"/>
</dbReference>
<dbReference type="Gene3D" id="2.60.120.200">
    <property type="match status" value="1"/>
</dbReference>
<feature type="compositionally biased region" description="Low complexity" evidence="6">
    <location>
        <begin position="567"/>
        <end position="600"/>
    </location>
</feature>
<evidence type="ECO:0000256" key="1">
    <source>
        <dbReference type="ARBA" id="ARBA00000124"/>
    </source>
</evidence>
<dbReference type="PANTHER" id="PTHR10963">
    <property type="entry name" value="GLYCOSYL HYDROLASE-RELATED"/>
    <property type="match status" value="1"/>
</dbReference>
<keyword evidence="10" id="KW-1185">Reference proteome</keyword>
<evidence type="ECO:0000313" key="10">
    <source>
        <dbReference type="Proteomes" id="UP000308768"/>
    </source>
</evidence>
<evidence type="ECO:0000256" key="7">
    <source>
        <dbReference type="SAM" id="SignalP"/>
    </source>
</evidence>
<dbReference type="InterPro" id="IPR013320">
    <property type="entry name" value="ConA-like_dom_sf"/>
</dbReference>
<keyword evidence="7" id="KW-0732">Signal</keyword>
<dbReference type="Proteomes" id="UP000308768">
    <property type="component" value="Unassembled WGS sequence"/>
</dbReference>
<feature type="domain" description="GH16" evidence="8">
    <location>
        <begin position="35"/>
        <end position="281"/>
    </location>
</feature>
<dbReference type="FunFam" id="2.60.120.200:FF:000114">
    <property type="entry name" value="Probable endo-1,3(4)-beta-glucanase NFIA_089530"/>
    <property type="match status" value="1"/>
</dbReference>
<feature type="region of interest" description="Disordered" evidence="6">
    <location>
        <begin position="567"/>
        <end position="628"/>
    </location>
</feature>
<comment type="similarity">
    <text evidence="2">Belongs to the glycosyl hydrolase 16 family.</text>
</comment>
<evidence type="ECO:0000256" key="4">
    <source>
        <dbReference type="ARBA" id="ARBA00022801"/>
    </source>
</evidence>
<dbReference type="PANTHER" id="PTHR10963:SF24">
    <property type="entry name" value="GLYCOSIDASE C21B10.07-RELATED"/>
    <property type="match status" value="1"/>
</dbReference>
<keyword evidence="4" id="KW-0378">Hydrolase</keyword>
<keyword evidence="5" id="KW-0326">Glycosidase</keyword>
<organism evidence="9 10">
    <name type="scientific">Cryomyces minteri</name>
    <dbReference type="NCBI Taxonomy" id="331657"/>
    <lineage>
        <taxon>Eukaryota</taxon>
        <taxon>Fungi</taxon>
        <taxon>Dikarya</taxon>
        <taxon>Ascomycota</taxon>
        <taxon>Pezizomycotina</taxon>
        <taxon>Dothideomycetes</taxon>
        <taxon>Dothideomycetes incertae sedis</taxon>
        <taxon>Cryomyces</taxon>
    </lineage>
</organism>
<evidence type="ECO:0000256" key="2">
    <source>
        <dbReference type="ARBA" id="ARBA00006865"/>
    </source>
</evidence>
<evidence type="ECO:0000256" key="3">
    <source>
        <dbReference type="ARBA" id="ARBA00012599"/>
    </source>
</evidence>